<organism evidence="2 3">
    <name type="scientific">Anaerobium acetethylicum</name>
    <dbReference type="NCBI Taxonomy" id="1619234"/>
    <lineage>
        <taxon>Bacteria</taxon>
        <taxon>Bacillati</taxon>
        <taxon>Bacillota</taxon>
        <taxon>Clostridia</taxon>
        <taxon>Lachnospirales</taxon>
        <taxon>Lachnospiraceae</taxon>
        <taxon>Anaerobium</taxon>
    </lineage>
</organism>
<dbReference type="Gene3D" id="3.20.20.70">
    <property type="entry name" value="Aldolase class I"/>
    <property type="match status" value="1"/>
</dbReference>
<dbReference type="InterPro" id="IPR013785">
    <property type="entry name" value="Aldolase_TIM"/>
</dbReference>
<keyword evidence="1" id="KW-0704">Schiff base</keyword>
<dbReference type="STRING" id="1619234.SAMN05421730_102023"/>
<evidence type="ECO:0000313" key="2">
    <source>
        <dbReference type="EMBL" id="SCP98407.1"/>
    </source>
</evidence>
<evidence type="ECO:0000256" key="1">
    <source>
        <dbReference type="ARBA" id="ARBA00023270"/>
    </source>
</evidence>
<proteinExistence type="predicted"/>
<dbReference type="SUPFAM" id="SSF51569">
    <property type="entry name" value="Aldolase"/>
    <property type="match status" value="1"/>
</dbReference>
<reference evidence="2 3" key="1">
    <citation type="submission" date="2016-09" db="EMBL/GenBank/DDBJ databases">
        <authorList>
            <person name="Capua I."/>
            <person name="De Benedictis P."/>
            <person name="Joannis T."/>
            <person name="Lombin L.H."/>
            <person name="Cattoli G."/>
        </authorList>
    </citation>
    <scope>NUCLEOTIDE SEQUENCE [LARGE SCALE GENOMIC DNA]</scope>
    <source>
        <strain evidence="2 3">GluBS11</strain>
    </source>
</reference>
<dbReference type="Proteomes" id="UP000199315">
    <property type="component" value="Unassembled WGS sequence"/>
</dbReference>
<dbReference type="AlphaFoldDB" id="A0A1D3TW39"/>
<gene>
    <name evidence="2" type="ORF">SAMN05421730_102023</name>
</gene>
<dbReference type="Pfam" id="PF00923">
    <property type="entry name" value="TAL_FSA"/>
    <property type="match status" value="1"/>
</dbReference>
<dbReference type="EMBL" id="FMKA01000020">
    <property type="protein sequence ID" value="SCP98407.1"/>
    <property type="molecule type" value="Genomic_DNA"/>
</dbReference>
<accession>A0A1D3TW39</accession>
<sequence length="435" mass="49049">MTTEIRSTISTLGLPTVRGEEGYLARVKDFPITLDLVKNLKGIANFVGVTPKFKEVIDYFNVAEGETPAGFKVEFELDSENVLRADLVRNISYDKNGQKRPTNLLFSADSANPYEVAPIKNLLANLTCNPGIIYDLFINNPKANIGNQFKTRDEVMSEIGKILGPGADISVELNDPFGKSDAEILEEAARFKELLSEHRVVIKVPHTGPVNKDNVKELLTGDKKFSKKYNDVSTADALRGHNMALMLHEHGYRVNFTLMFEPYQTALALQARPYFINSFIRHRLMQSVDMKNYLDLYAVTKEIKYLEALKSFMVDKDFLPVNANVDLSAVKAKAEQMLKYRNFDNKEGSDGLDGVRHNLRLLRQTNMEDTRLILCSMEGDDNYPDIDRLLASDEYGDMAGRVVLTAEPNYLAQFTTTNQVVTYQRRFMNAANGAQ</sequence>
<name>A0A1D3TW39_9FIRM</name>
<keyword evidence="3" id="KW-1185">Reference proteome</keyword>
<protein>
    <submittedName>
        <fullName evidence="2">Transaldolase</fullName>
    </submittedName>
</protein>
<evidence type="ECO:0000313" key="3">
    <source>
        <dbReference type="Proteomes" id="UP000199315"/>
    </source>
</evidence>
<dbReference type="RefSeq" id="WP_091235391.1">
    <property type="nucleotide sequence ID" value="NZ_FMKA01000020.1"/>
</dbReference>
<dbReference type="GO" id="GO:0005975">
    <property type="term" value="P:carbohydrate metabolic process"/>
    <property type="evidence" value="ECO:0007669"/>
    <property type="project" value="InterPro"/>
</dbReference>
<dbReference type="OrthoDB" id="3837796at2"/>
<dbReference type="InterPro" id="IPR001585">
    <property type="entry name" value="TAL/FSA"/>
</dbReference>